<keyword evidence="4" id="KW-1185">Reference proteome</keyword>
<feature type="compositionally biased region" description="Low complexity" evidence="1">
    <location>
        <begin position="430"/>
        <end position="464"/>
    </location>
</feature>
<evidence type="ECO:0000256" key="1">
    <source>
        <dbReference type="SAM" id="MobiDB-lite"/>
    </source>
</evidence>
<feature type="transmembrane region" description="Helical" evidence="2">
    <location>
        <begin position="94"/>
        <end position="115"/>
    </location>
</feature>
<feature type="compositionally biased region" description="Gly residues" evidence="1">
    <location>
        <begin position="360"/>
        <end position="372"/>
    </location>
</feature>
<gene>
    <name evidence="3" type="ORF">DFP89_11819</name>
</gene>
<feature type="region of interest" description="Disordered" evidence="1">
    <location>
        <begin position="244"/>
        <end position="590"/>
    </location>
</feature>
<protein>
    <submittedName>
        <fullName evidence="3">Uncharacterized protein</fullName>
    </submittedName>
</protein>
<keyword evidence="2" id="KW-0472">Membrane</keyword>
<name>A0A368YKD4_9RHOB</name>
<organism evidence="3 4">
    <name type="scientific">Paracoccus lutimaris</name>
    <dbReference type="NCBI Taxonomy" id="1490030"/>
    <lineage>
        <taxon>Bacteria</taxon>
        <taxon>Pseudomonadati</taxon>
        <taxon>Pseudomonadota</taxon>
        <taxon>Alphaproteobacteria</taxon>
        <taxon>Rhodobacterales</taxon>
        <taxon>Paracoccaceae</taxon>
        <taxon>Paracoccus</taxon>
    </lineage>
</organism>
<dbReference type="Proteomes" id="UP000253345">
    <property type="component" value="Unassembled WGS sequence"/>
</dbReference>
<sequence length="652" mass="64102">MATVVWANGAGGIVIPMLIGVAAGVICLVSAFRAGAAKRIVAAYAQGRLDTESFLERLDPCARAALSFRMAVICLGPAVMACVIAAAFPGRVVAAPIAAALLAVVLLRFCGAAGYRTGGGWFFDALIPDEVVLDMTGSADAWARFRAGWTLDGRVAVLRQAAALRSDLPQEVRQIVLAQYSPHAIFVPVRLVPKSVGSELRLMLAGGRVGGAAMALAAILALMAVLLLPRDLLRIPALNELELPALQSPPDESPQDPDTPAGGRDQSGNEAGPGPSGASGERGAGAGGSSAGQQGGDPTSGESAAGKGQSGQAPASADRQDQPGAQAGEDAAQQGGNAASDAAGGADGEQPGADDAGSGQQPGAGPASGEGGAPSEALDGSGPGQKAADQQGQAGEGGAQAGKDAAEQGQQGAEAASDAAGRGKPGAGEAGQDPGDGQAADAGGGDAASRQAGGAKAAPADSAAGEGGRPEPSRSGDSSPTQGTQAGSDPGATERAGAGPEDTSAADATVPAAPGQAGASSDAVPADEVAGDASGAMREHVDQLPEGGRITWTKEPEGEADRELRISPPLDDDTAGTPVEAPELREAAQPPQADVALDLKAGGPAALFAEKGAVPEAVEARLLPDESAPPPSQAMPGEARQILPAWIDELMK</sequence>
<feature type="transmembrane region" description="Helical" evidence="2">
    <location>
        <begin position="66"/>
        <end position="88"/>
    </location>
</feature>
<feature type="transmembrane region" description="Helical" evidence="2">
    <location>
        <begin position="6"/>
        <end position="29"/>
    </location>
</feature>
<keyword evidence="2" id="KW-1133">Transmembrane helix</keyword>
<keyword evidence="2" id="KW-0812">Transmembrane</keyword>
<feature type="compositionally biased region" description="Low complexity" evidence="1">
    <location>
        <begin position="384"/>
        <end position="393"/>
    </location>
</feature>
<evidence type="ECO:0000256" key="2">
    <source>
        <dbReference type="SAM" id="Phobius"/>
    </source>
</evidence>
<feature type="compositionally biased region" description="Polar residues" evidence="1">
    <location>
        <begin position="475"/>
        <end position="487"/>
    </location>
</feature>
<feature type="compositionally biased region" description="Low complexity" evidence="1">
    <location>
        <begin position="401"/>
        <end position="422"/>
    </location>
</feature>
<dbReference type="AlphaFoldDB" id="A0A368YKD4"/>
<reference evidence="3 4" key="1">
    <citation type="submission" date="2018-07" db="EMBL/GenBank/DDBJ databases">
        <title>Genomic Encyclopedia of Type Strains, Phase III (KMG-III): the genomes of soil and plant-associated and newly described type strains.</title>
        <authorList>
            <person name="Whitman W."/>
        </authorList>
    </citation>
    <scope>NUCLEOTIDE SEQUENCE [LARGE SCALE GENOMIC DNA]</scope>
    <source>
        <strain evidence="3 4">CECT 8525</strain>
    </source>
</reference>
<feature type="compositionally biased region" description="Low complexity" evidence="1">
    <location>
        <begin position="322"/>
        <end position="359"/>
    </location>
</feature>
<comment type="caution">
    <text evidence="3">The sequence shown here is derived from an EMBL/GenBank/DDBJ whole genome shotgun (WGS) entry which is preliminary data.</text>
</comment>
<feature type="compositionally biased region" description="Basic and acidic residues" evidence="1">
    <location>
        <begin position="552"/>
        <end position="565"/>
    </location>
</feature>
<feature type="compositionally biased region" description="Gly residues" evidence="1">
    <location>
        <begin position="274"/>
        <end position="295"/>
    </location>
</feature>
<evidence type="ECO:0000313" key="4">
    <source>
        <dbReference type="Proteomes" id="UP000253345"/>
    </source>
</evidence>
<dbReference type="EMBL" id="QPJL01000018">
    <property type="protein sequence ID" value="RCW80702.1"/>
    <property type="molecule type" value="Genomic_DNA"/>
</dbReference>
<feature type="transmembrane region" description="Helical" evidence="2">
    <location>
        <begin position="209"/>
        <end position="228"/>
    </location>
</feature>
<evidence type="ECO:0000313" key="3">
    <source>
        <dbReference type="EMBL" id="RCW80702.1"/>
    </source>
</evidence>
<dbReference type="RefSeq" id="WP_147273318.1">
    <property type="nucleotide sequence ID" value="NZ_QPJL01000018.1"/>
</dbReference>
<accession>A0A368YKD4</accession>
<proteinExistence type="predicted"/>